<accession>A0A840ML64</accession>
<name>A0A840ML64_9PROT</name>
<dbReference type="InterPro" id="IPR016039">
    <property type="entry name" value="Thiolase-like"/>
</dbReference>
<reference evidence="1 2" key="1">
    <citation type="submission" date="2020-08" db="EMBL/GenBank/DDBJ databases">
        <title>Genomic Encyclopedia of Type Strains, Phase IV (KMG-IV): sequencing the most valuable type-strain genomes for metagenomic binning, comparative biology and taxonomic classification.</title>
        <authorList>
            <person name="Goeker M."/>
        </authorList>
    </citation>
    <scope>NUCLEOTIDE SEQUENCE [LARGE SCALE GENOMIC DNA]</scope>
    <source>
        <strain evidence="1 2">DSM 27165</strain>
    </source>
</reference>
<dbReference type="Gene3D" id="3.40.47.10">
    <property type="match status" value="1"/>
</dbReference>
<sequence length="290" mass="31337">MNILGAGIALPDTPPNPNALASDYAVKAARQALSQARTLPSEIDLIISLSISPSRVATAANIAGPRLSHPIQRDLRASHAVVFDLLDADWSFALDIAQSYCRQLGYRRALVVRAECLADVAQVAGSGFSDGAGAIVLTSGRRPHRAAYGELGIPPLVSAPALSVAQIHDTGCYARLDSCYDAQAQRFAAHPAQVGRVFETIIESVLSSQDGPVDRLFCESWLSPWLPHQTWAHRADHIMIEHASTDVPMLFQFPAWLADRLRQSGRSSGTNQLALTLDVFKSRVGCFVME</sequence>
<evidence type="ECO:0000313" key="1">
    <source>
        <dbReference type="EMBL" id="MBB5017617.1"/>
    </source>
</evidence>
<gene>
    <name evidence="1" type="ORF">HNQ59_000886</name>
</gene>
<proteinExistence type="predicted"/>
<dbReference type="SUPFAM" id="SSF53901">
    <property type="entry name" value="Thiolase-like"/>
    <property type="match status" value="1"/>
</dbReference>
<evidence type="ECO:0008006" key="3">
    <source>
        <dbReference type="Google" id="ProtNLM"/>
    </source>
</evidence>
<dbReference type="EMBL" id="JACHHY010000004">
    <property type="protein sequence ID" value="MBB5017617.1"/>
    <property type="molecule type" value="Genomic_DNA"/>
</dbReference>
<dbReference type="Proteomes" id="UP000575898">
    <property type="component" value="Unassembled WGS sequence"/>
</dbReference>
<dbReference type="PANTHER" id="PTHR34069">
    <property type="entry name" value="3-OXOACYL-[ACYL-CARRIER-PROTEIN] SYNTHASE 3"/>
    <property type="match status" value="1"/>
</dbReference>
<organism evidence="1 2">
    <name type="scientific">Chitinivorax tropicus</name>
    <dbReference type="NCBI Taxonomy" id="714531"/>
    <lineage>
        <taxon>Bacteria</taxon>
        <taxon>Pseudomonadati</taxon>
        <taxon>Pseudomonadota</taxon>
        <taxon>Betaproteobacteria</taxon>
        <taxon>Chitinivorax</taxon>
    </lineage>
</organism>
<dbReference type="GO" id="GO:0016746">
    <property type="term" value="F:acyltransferase activity"/>
    <property type="evidence" value="ECO:0007669"/>
    <property type="project" value="UniProtKB-KW"/>
</dbReference>
<dbReference type="GO" id="GO:0044550">
    <property type="term" value="P:secondary metabolite biosynthetic process"/>
    <property type="evidence" value="ECO:0007669"/>
    <property type="project" value="TreeGrafter"/>
</dbReference>
<protein>
    <recommendedName>
        <fullName evidence="3">Beta-ketoacyl-[acyl-carrier-protein] synthase III N-terminal domain-containing protein</fullName>
    </recommendedName>
</protein>
<comment type="caution">
    <text evidence="1">The sequence shown here is derived from an EMBL/GenBank/DDBJ whole genome shotgun (WGS) entry which is preliminary data.</text>
</comment>
<keyword evidence="2" id="KW-1185">Reference proteome</keyword>
<evidence type="ECO:0000313" key="2">
    <source>
        <dbReference type="Proteomes" id="UP000575898"/>
    </source>
</evidence>
<dbReference type="PANTHER" id="PTHR34069:SF3">
    <property type="entry name" value="ACYL-COA:ACYL-COA ALKYLTRANSFERASE"/>
    <property type="match status" value="1"/>
</dbReference>
<dbReference type="AlphaFoldDB" id="A0A840ML64"/>
<dbReference type="RefSeq" id="WP_184035704.1">
    <property type="nucleotide sequence ID" value="NZ_JACHHY010000004.1"/>
</dbReference>